<evidence type="ECO:0000256" key="6">
    <source>
        <dbReference type="ARBA" id="ARBA00023310"/>
    </source>
</evidence>
<dbReference type="HAMAP" id="MF_01416">
    <property type="entry name" value="ATP_synth_delta_bact"/>
    <property type="match status" value="1"/>
</dbReference>
<evidence type="ECO:0000256" key="2">
    <source>
        <dbReference type="ARBA" id="ARBA00022448"/>
    </source>
</evidence>
<evidence type="ECO:0000256" key="3">
    <source>
        <dbReference type="ARBA" id="ARBA00022781"/>
    </source>
</evidence>
<comment type="subcellular location">
    <subcellularLocation>
        <location evidence="7">Cell membrane</location>
        <topology evidence="7">Peripheral membrane protein</topology>
    </subcellularLocation>
    <subcellularLocation>
        <location evidence="1">Membrane</location>
    </subcellularLocation>
</comment>
<comment type="caution">
    <text evidence="8">The sequence shown here is derived from an EMBL/GenBank/DDBJ whole genome shotgun (WGS) entry which is preliminary data.</text>
</comment>
<reference evidence="8" key="2">
    <citation type="submission" date="2021-09" db="EMBL/GenBank/DDBJ databases">
        <authorList>
            <person name="Gilroy R."/>
        </authorList>
    </citation>
    <scope>NUCLEOTIDE SEQUENCE</scope>
    <source>
        <strain evidence="8">ChiHjej13B12-9602</strain>
    </source>
</reference>
<dbReference type="GO" id="GO:0045259">
    <property type="term" value="C:proton-transporting ATP synthase complex"/>
    <property type="evidence" value="ECO:0007669"/>
    <property type="project" value="UniProtKB-KW"/>
</dbReference>
<sequence length="162" mass="17781">MPATSRREGRVLETYARSLLEAGKAEGRVFENRRDLEVLASASPELLAVLTELVQRGQLELLPDIADAYYTMTEEDADVVGVTVTTAVPLDDALRASLTERCERELGSKVFLIEHVDPSIIGGIVLEARGQRRDISVKTRLRMMRDNLASNHPQEGGAVAHG</sequence>
<dbReference type="InterPro" id="IPR000711">
    <property type="entry name" value="ATPase_OSCP/dsu"/>
</dbReference>
<comment type="function">
    <text evidence="7">This protein is part of the stalk that links CF(0) to CF(1). It either transmits conformational changes from CF(0) to CF(1) or is implicated in proton conduction.</text>
</comment>
<evidence type="ECO:0000256" key="1">
    <source>
        <dbReference type="ARBA" id="ARBA00004370"/>
    </source>
</evidence>
<accession>A0A921ITM3</accession>
<keyword evidence="3 7" id="KW-0375">Hydrogen ion transport</keyword>
<keyword evidence="5 7" id="KW-0472">Membrane</keyword>
<keyword evidence="6 7" id="KW-0066">ATP synthesis</keyword>
<keyword evidence="7" id="KW-1003">Cell membrane</keyword>
<evidence type="ECO:0000256" key="7">
    <source>
        <dbReference type="HAMAP-Rule" id="MF_01416"/>
    </source>
</evidence>
<name>A0A921ITM3_9ACTN</name>
<dbReference type="AlphaFoldDB" id="A0A921ITM3"/>
<dbReference type="EMBL" id="DYUZ01000023">
    <property type="protein sequence ID" value="HJG37328.1"/>
    <property type="molecule type" value="Genomic_DNA"/>
</dbReference>
<comment type="similarity">
    <text evidence="7">Belongs to the ATPase delta chain family.</text>
</comment>
<keyword evidence="2 7" id="KW-0813">Transport</keyword>
<dbReference type="GO" id="GO:0046933">
    <property type="term" value="F:proton-transporting ATP synthase activity, rotational mechanism"/>
    <property type="evidence" value="ECO:0007669"/>
    <property type="project" value="UniProtKB-UniRule"/>
</dbReference>
<proteinExistence type="inferred from homology"/>
<dbReference type="PANTHER" id="PTHR11910">
    <property type="entry name" value="ATP SYNTHASE DELTA CHAIN"/>
    <property type="match status" value="1"/>
</dbReference>
<evidence type="ECO:0000256" key="4">
    <source>
        <dbReference type="ARBA" id="ARBA00023065"/>
    </source>
</evidence>
<dbReference type="GO" id="GO:0005886">
    <property type="term" value="C:plasma membrane"/>
    <property type="evidence" value="ECO:0007669"/>
    <property type="project" value="UniProtKB-SubCell"/>
</dbReference>
<keyword evidence="7" id="KW-0139">CF(1)</keyword>
<evidence type="ECO:0000313" key="9">
    <source>
        <dbReference type="Proteomes" id="UP000753256"/>
    </source>
</evidence>
<evidence type="ECO:0000256" key="5">
    <source>
        <dbReference type="ARBA" id="ARBA00023136"/>
    </source>
</evidence>
<dbReference type="RefSeq" id="WP_273190044.1">
    <property type="nucleotide sequence ID" value="NZ_DYUZ01000023.1"/>
</dbReference>
<comment type="function">
    <text evidence="7">F(1)F(0) ATP synthase produces ATP from ADP in the presence of a proton or sodium gradient. F-type ATPases consist of two structural domains, F(1) containing the extramembraneous catalytic core and F(0) containing the membrane proton channel, linked together by a central stalk and a peripheral stalk. During catalysis, ATP synthesis in the catalytic domain of F(1) is coupled via a rotary mechanism of the central stalk subunits to proton translocation.</text>
</comment>
<dbReference type="Proteomes" id="UP000753256">
    <property type="component" value="Unassembled WGS sequence"/>
</dbReference>
<organism evidence="8 9">
    <name type="scientific">Enorma phocaeensis</name>
    <dbReference type="NCBI Taxonomy" id="1871019"/>
    <lineage>
        <taxon>Bacteria</taxon>
        <taxon>Bacillati</taxon>
        <taxon>Actinomycetota</taxon>
        <taxon>Coriobacteriia</taxon>
        <taxon>Coriobacteriales</taxon>
        <taxon>Coriobacteriaceae</taxon>
        <taxon>Enorma</taxon>
    </lineage>
</organism>
<reference evidence="8" key="1">
    <citation type="journal article" date="2021" name="PeerJ">
        <title>Extensive microbial diversity within the chicken gut microbiome revealed by metagenomics and culture.</title>
        <authorList>
            <person name="Gilroy R."/>
            <person name="Ravi A."/>
            <person name="Getino M."/>
            <person name="Pursley I."/>
            <person name="Horton D.L."/>
            <person name="Alikhan N.F."/>
            <person name="Baker D."/>
            <person name="Gharbi K."/>
            <person name="Hall N."/>
            <person name="Watson M."/>
            <person name="Adriaenssens E.M."/>
            <person name="Foster-Nyarko E."/>
            <person name="Jarju S."/>
            <person name="Secka A."/>
            <person name="Antonio M."/>
            <person name="Oren A."/>
            <person name="Chaudhuri R.R."/>
            <person name="La Ragione R."/>
            <person name="Hildebrand F."/>
            <person name="Pallen M.J."/>
        </authorList>
    </citation>
    <scope>NUCLEOTIDE SEQUENCE</scope>
    <source>
        <strain evidence="8">ChiHjej13B12-9602</strain>
    </source>
</reference>
<evidence type="ECO:0000313" key="8">
    <source>
        <dbReference type="EMBL" id="HJG37328.1"/>
    </source>
</evidence>
<dbReference type="Pfam" id="PF00213">
    <property type="entry name" value="OSCP"/>
    <property type="match status" value="1"/>
</dbReference>
<gene>
    <name evidence="7" type="primary">atpH</name>
    <name evidence="8" type="ORF">K8V70_05645</name>
</gene>
<keyword evidence="4 7" id="KW-0406">Ion transport</keyword>
<protein>
    <recommendedName>
        <fullName evidence="7">ATP synthase subunit delta</fullName>
    </recommendedName>
    <alternativeName>
        <fullName evidence="7">ATP synthase F(1) sector subunit delta</fullName>
    </alternativeName>
    <alternativeName>
        <fullName evidence="7">F-type ATPase subunit delta</fullName>
        <shortName evidence="7">F-ATPase subunit delta</shortName>
    </alternativeName>
</protein>